<dbReference type="PANTHER" id="PTHR11439">
    <property type="entry name" value="GAG-POL-RELATED RETROTRANSPOSON"/>
    <property type="match status" value="1"/>
</dbReference>
<dbReference type="EMBL" id="BKCJ010003850">
    <property type="protein sequence ID" value="GEU57553.1"/>
    <property type="molecule type" value="Genomic_DNA"/>
</dbReference>
<evidence type="ECO:0000256" key="1">
    <source>
        <dbReference type="SAM" id="MobiDB-lite"/>
    </source>
</evidence>
<proteinExistence type="predicted"/>
<evidence type="ECO:0000313" key="2">
    <source>
        <dbReference type="EMBL" id="GEU57553.1"/>
    </source>
</evidence>
<sequence>MSSAKDEYVATAGCYAQVLWIKSQLADYNVLYDKVPIFCDNTSAIAISNNPVLHSRIKHIDIRYHFIRDRVLKGDIELYFVPTDLQLADIFTKPLAESSFTRLVAELAKLSEEPEQSLIPPSREVNVDDTSDKSLFRASVQLVIQSKEATNLKTKKKKIPPSSKPKSPDKVRVILLKKQVAKTQYAEVTVATTDATKSLEASKLAEEQGNQPSTAEVVKVLNQHVKEEKDAEFVAMKEVDKEQSIDITIVEQLLDEADKLNKVVQKPPESPYDTKSEIKVVKSFFAFSGFHIADSDDTHKNKVSKSDHIFQDDNAFAERLSLPDHMDHISLKEQLPSLLSYALKDTLPQLFKDSIKSSVSKPIVEKLPHVEAQVQKNLQDQLPNLLLKPMYKEFNAFNKLESLRFVLLQKELSKSLHKNIKRSIKLKVKKGIKEVQDNLSCYTSTMATNSQHVRDLKVMFKDMVSLPEAAEVFKKANAEEEKWEKNNPIEEKDAQHPDQTKEEQILGANIADIVHAKKWTEHEAKKAKILEEYNHQISFRSDPLPITKISYTINSNKEATMKIIKGDNPLNLIVHPNFRLKSLGFSECLKVHALASKKTKKSNDMLLQTLREKFQWVMDQAKKLGLPPPPALATFGMTPKKKKRKRTQFLKEAFVTEDIRVDGINRNLIPPHGVMPIEVLVIKESKSGIFYMNRNTDIVFQREKVMKGLSECKALESNIRHIRVKDIIKKVKDYLKTYSSVRMDISWGKLNIT</sequence>
<organism evidence="2">
    <name type="scientific">Tanacetum cinerariifolium</name>
    <name type="common">Dalmatian daisy</name>
    <name type="synonym">Chrysanthemum cinerariifolium</name>
    <dbReference type="NCBI Taxonomy" id="118510"/>
    <lineage>
        <taxon>Eukaryota</taxon>
        <taxon>Viridiplantae</taxon>
        <taxon>Streptophyta</taxon>
        <taxon>Embryophyta</taxon>
        <taxon>Tracheophyta</taxon>
        <taxon>Spermatophyta</taxon>
        <taxon>Magnoliopsida</taxon>
        <taxon>eudicotyledons</taxon>
        <taxon>Gunneridae</taxon>
        <taxon>Pentapetalae</taxon>
        <taxon>asterids</taxon>
        <taxon>campanulids</taxon>
        <taxon>Asterales</taxon>
        <taxon>Asteraceae</taxon>
        <taxon>Asteroideae</taxon>
        <taxon>Anthemideae</taxon>
        <taxon>Anthemidinae</taxon>
        <taxon>Tanacetum</taxon>
    </lineage>
</organism>
<accession>A0A6L2L6V0</accession>
<name>A0A6L2L6V0_TANCI</name>
<feature type="region of interest" description="Disordered" evidence="1">
    <location>
        <begin position="479"/>
        <end position="499"/>
    </location>
</feature>
<gene>
    <name evidence="2" type="ORF">Tci_029531</name>
</gene>
<comment type="caution">
    <text evidence="2">The sequence shown here is derived from an EMBL/GenBank/DDBJ whole genome shotgun (WGS) entry which is preliminary data.</text>
</comment>
<protein>
    <submittedName>
        <fullName evidence="2">Retrovirus-related Pol polyprotein from transposon TNT 1-94</fullName>
    </submittedName>
</protein>
<dbReference type="CDD" id="cd09272">
    <property type="entry name" value="RNase_HI_RT_Ty1"/>
    <property type="match status" value="1"/>
</dbReference>
<reference evidence="2" key="1">
    <citation type="journal article" date="2019" name="Sci. Rep.">
        <title>Draft genome of Tanacetum cinerariifolium, the natural source of mosquito coil.</title>
        <authorList>
            <person name="Yamashiro T."/>
            <person name="Shiraishi A."/>
            <person name="Satake H."/>
            <person name="Nakayama K."/>
        </authorList>
    </citation>
    <scope>NUCLEOTIDE SEQUENCE</scope>
</reference>
<dbReference type="PANTHER" id="PTHR11439:SF483">
    <property type="entry name" value="PEPTIDE SYNTHASE GLIP-LIKE, PUTATIVE (AFU_ORTHOLOGUE AFUA_3G12920)-RELATED"/>
    <property type="match status" value="1"/>
</dbReference>
<dbReference type="AlphaFoldDB" id="A0A6L2L6V0"/>